<dbReference type="InterPro" id="IPR005533">
    <property type="entry name" value="AMOP_dom"/>
</dbReference>
<keyword evidence="5" id="KW-1015">Disulfide bond</keyword>
<dbReference type="Pfam" id="PF00094">
    <property type="entry name" value="VWD"/>
    <property type="match status" value="1"/>
</dbReference>
<dbReference type="SUPFAM" id="SSF81296">
    <property type="entry name" value="E set domains"/>
    <property type="match status" value="1"/>
</dbReference>
<evidence type="ECO:0000256" key="6">
    <source>
        <dbReference type="SAM" id="SignalP"/>
    </source>
</evidence>
<dbReference type="PROSITE" id="PS50856">
    <property type="entry name" value="AMOP"/>
    <property type="match status" value="1"/>
</dbReference>
<evidence type="ECO:0000256" key="3">
    <source>
        <dbReference type="ARBA" id="ARBA00022989"/>
    </source>
</evidence>
<dbReference type="EMBL" id="OC867366">
    <property type="protein sequence ID" value="CAD7633466.1"/>
    <property type="molecule type" value="Genomic_DNA"/>
</dbReference>
<organism evidence="10">
    <name type="scientific">Medioppia subpectinata</name>
    <dbReference type="NCBI Taxonomy" id="1979941"/>
    <lineage>
        <taxon>Eukaryota</taxon>
        <taxon>Metazoa</taxon>
        <taxon>Ecdysozoa</taxon>
        <taxon>Arthropoda</taxon>
        <taxon>Chelicerata</taxon>
        <taxon>Arachnida</taxon>
        <taxon>Acari</taxon>
        <taxon>Acariformes</taxon>
        <taxon>Sarcoptiformes</taxon>
        <taxon>Oribatida</taxon>
        <taxon>Brachypylina</taxon>
        <taxon>Oppioidea</taxon>
        <taxon>Oppiidae</taxon>
        <taxon>Medioppia</taxon>
    </lineage>
</organism>
<evidence type="ECO:0000259" key="9">
    <source>
        <dbReference type="PROSITE" id="PS51233"/>
    </source>
</evidence>
<dbReference type="AlphaFoldDB" id="A0A7R9L239"/>
<evidence type="ECO:0000313" key="10">
    <source>
        <dbReference type="EMBL" id="CAD7633466.1"/>
    </source>
</evidence>
<reference evidence="10" key="1">
    <citation type="submission" date="2020-11" db="EMBL/GenBank/DDBJ databases">
        <authorList>
            <person name="Tran Van P."/>
        </authorList>
    </citation>
    <scope>NUCLEOTIDE SEQUENCE</scope>
</reference>
<dbReference type="InterPro" id="IPR051495">
    <property type="entry name" value="Epithelial_Barrier/Signaling"/>
</dbReference>
<evidence type="ECO:0000256" key="2">
    <source>
        <dbReference type="ARBA" id="ARBA00022692"/>
    </source>
</evidence>
<dbReference type="PROSITE" id="PS51220">
    <property type="entry name" value="NIDO"/>
    <property type="match status" value="1"/>
</dbReference>
<dbReference type="PROSITE" id="PS51233">
    <property type="entry name" value="VWFD"/>
    <property type="match status" value="1"/>
</dbReference>
<keyword evidence="11" id="KW-1185">Reference proteome</keyword>
<proteinExistence type="predicted"/>
<keyword evidence="3" id="KW-1133">Transmembrane helix</keyword>
<dbReference type="Gene3D" id="2.60.40.10">
    <property type="entry name" value="Immunoglobulins"/>
    <property type="match status" value="1"/>
</dbReference>
<evidence type="ECO:0000256" key="1">
    <source>
        <dbReference type="ARBA" id="ARBA00004370"/>
    </source>
</evidence>
<dbReference type="Proteomes" id="UP000759131">
    <property type="component" value="Unassembled WGS sequence"/>
</dbReference>
<dbReference type="EMBL" id="CAJPIZ010012791">
    <property type="protein sequence ID" value="CAG2113896.1"/>
    <property type="molecule type" value="Genomic_DNA"/>
</dbReference>
<comment type="subcellular location">
    <subcellularLocation>
        <location evidence="1">Membrane</location>
    </subcellularLocation>
</comment>
<dbReference type="Pfam" id="PF03782">
    <property type="entry name" value="AMOP"/>
    <property type="match status" value="1"/>
</dbReference>
<evidence type="ECO:0000259" key="7">
    <source>
        <dbReference type="PROSITE" id="PS50856"/>
    </source>
</evidence>
<feature type="domain" description="AMOP" evidence="7">
    <location>
        <begin position="698"/>
        <end position="851"/>
    </location>
</feature>
<dbReference type="InterPro" id="IPR003886">
    <property type="entry name" value="NIDO_dom"/>
</dbReference>
<dbReference type="InterPro" id="IPR013783">
    <property type="entry name" value="Ig-like_fold"/>
</dbReference>
<feature type="signal peptide" evidence="6">
    <location>
        <begin position="1"/>
        <end position="17"/>
    </location>
</feature>
<dbReference type="Pfam" id="PF06119">
    <property type="entry name" value="NIDO"/>
    <property type="match status" value="1"/>
</dbReference>
<gene>
    <name evidence="10" type="ORF">OSB1V03_LOCUS13863</name>
</gene>
<feature type="domain" description="VWFD" evidence="9">
    <location>
        <begin position="863"/>
        <end position="1023"/>
    </location>
</feature>
<dbReference type="SMART" id="SM00723">
    <property type="entry name" value="AMOP"/>
    <property type="match status" value="1"/>
</dbReference>
<sequence>FTPFIFTLILLSSISKAQDLSPSRTGHAPIFIPGNARPVEPVGPQIVGDMIQFRTELMYPYNLSDFTEITSAKPIHDQPLPFRLPFFGFWYHYIWIQRDGYLAFNRGMLSYKFPVKFPFVPRDNLLEEDPSIIAPWFAMQDIPTEVPHAGVYLKIVNLEQESNATLRDRIYYDFREGMIGASDFRPKFALIITWRNMSMVNRRPEMPLKTNTYQCVLATDEIRTYAMFNYEQIEWITHQDNYEGLKGSAAYVGFNAGNTTRTYEFRPYSQNPRISYLTTRGWGNGLRGRYFFQIDEEVWPGACIEKDLDPNLPDRLPLTFFPRVGHMLGGTLVNFTGPCLSPTSIITCKFENFPVPGIYRDFNHATCISPPVMYHGYVDLTITVDDRTLFLGRYYKQPPDIADEDIVILENADRMEDPTALDIKWKMHKLGWNDNSPAIMSLWGYRETGDVYPHLTFIDKLAEIRLGALRTQIEPKIYNERHNYNTSDITFGFISISLADPTILGKDIKQSPMIWSRTMPLAWTLFLGRYYKQPPDIADEDIVILENADRMEDPTALDIKWKMHKLGWNDNSPAIMSLWGYRETGDVYPHLTFIDKLAEIRLGALRTQIEPKIYNERHNYNTSDITFGFISISLADPTILGKDIKQSPMIWSRTMPLACLADPTILGKDIKQSPMIWSRTMPLAWYFKPQWEREYGVSGRWKEHFCHDWFQQESYADRFARVVFRCPCTLQQAELDRGRFSPDLECNVIDRKCDTFHRGAQHCLRTGRPSIGGSGQTCCYDDYSELLQTADTMYGGRPSRAYIYGKHPFKMRMMIPALSEWLHDTMPFFFCCKWQPKEDNAHTCQMYNYWRTSQDCSSYQAPSIGSVYGDPHFVTFDRFNYTFNAKGEYTLVHVDNAIHKLDVQARFEQVPRNRRTDPQINATALLAVAARDNISSIVEFRLRPIAARWRYQMYVIVDKEYIFWWDESMRLQNFKGVTLYQPRPTEREVYWGYIHGTRGTTLRYRLVNRYHCRALRRTSICGS</sequence>
<accession>A0A7R9L239</accession>
<evidence type="ECO:0000313" key="11">
    <source>
        <dbReference type="Proteomes" id="UP000759131"/>
    </source>
</evidence>
<protein>
    <submittedName>
        <fullName evidence="10">Uncharacterized protein</fullName>
    </submittedName>
</protein>
<keyword evidence="2" id="KW-0812">Transmembrane</keyword>
<dbReference type="PANTHER" id="PTHR13802">
    <property type="entry name" value="MUCIN 4-RELATED"/>
    <property type="match status" value="1"/>
</dbReference>
<keyword evidence="4" id="KW-0472">Membrane</keyword>
<keyword evidence="6" id="KW-0732">Signal</keyword>
<evidence type="ECO:0000259" key="8">
    <source>
        <dbReference type="PROSITE" id="PS51220"/>
    </source>
</evidence>
<dbReference type="GO" id="GO:0016020">
    <property type="term" value="C:membrane"/>
    <property type="evidence" value="ECO:0007669"/>
    <property type="project" value="UniProtKB-SubCell"/>
</dbReference>
<feature type="domain" description="NIDO" evidence="8">
    <location>
        <begin position="137"/>
        <end position="297"/>
    </location>
</feature>
<evidence type="ECO:0000256" key="4">
    <source>
        <dbReference type="ARBA" id="ARBA00023136"/>
    </source>
</evidence>
<dbReference type="InterPro" id="IPR001846">
    <property type="entry name" value="VWF_type-D"/>
</dbReference>
<feature type="non-terminal residue" evidence="10">
    <location>
        <position position="1023"/>
    </location>
</feature>
<dbReference type="GO" id="GO:0007160">
    <property type="term" value="P:cell-matrix adhesion"/>
    <property type="evidence" value="ECO:0007669"/>
    <property type="project" value="InterPro"/>
</dbReference>
<feature type="non-terminal residue" evidence="10">
    <location>
        <position position="1"/>
    </location>
</feature>
<feature type="chain" id="PRO_5036403454" evidence="6">
    <location>
        <begin position="18"/>
        <end position="1023"/>
    </location>
</feature>
<dbReference type="PANTHER" id="PTHR13802:SF52">
    <property type="entry name" value="MUCIN-4"/>
    <property type="match status" value="1"/>
</dbReference>
<dbReference type="InterPro" id="IPR014756">
    <property type="entry name" value="Ig_E-set"/>
</dbReference>
<evidence type="ECO:0000256" key="5">
    <source>
        <dbReference type="ARBA" id="ARBA00023157"/>
    </source>
</evidence>
<dbReference type="SMART" id="SM00539">
    <property type="entry name" value="NIDO"/>
    <property type="match status" value="1"/>
</dbReference>
<dbReference type="OrthoDB" id="6406881at2759"/>
<name>A0A7R9L239_9ACAR</name>